<keyword evidence="1" id="KW-1133">Transmembrane helix</keyword>
<keyword evidence="1" id="KW-0472">Membrane</keyword>
<dbReference type="STRING" id="243230.DR_1657"/>
<dbReference type="PaxDb" id="243230-DR_1657"/>
<name>Q9RTU9_DEIRA</name>
<accession>Q9RTU9</accession>
<feature type="transmembrane region" description="Helical" evidence="1">
    <location>
        <begin position="12"/>
        <end position="34"/>
    </location>
</feature>
<feature type="transmembrane region" description="Helical" evidence="1">
    <location>
        <begin position="40"/>
        <end position="55"/>
    </location>
</feature>
<dbReference type="PATRIC" id="fig|243230.17.peg.1865"/>
<dbReference type="InParanoid" id="Q9RTU9"/>
<evidence type="ECO:0000313" key="3">
    <source>
        <dbReference type="Proteomes" id="UP000002524"/>
    </source>
</evidence>
<dbReference type="EMBL" id="AE000513">
    <property type="protein sequence ID" value="AAF11218.1"/>
    <property type="molecule type" value="Genomic_DNA"/>
</dbReference>
<proteinExistence type="predicted"/>
<feature type="transmembrane region" description="Helical" evidence="1">
    <location>
        <begin position="112"/>
        <end position="135"/>
    </location>
</feature>
<protein>
    <submittedName>
        <fullName evidence="2">Uncharacterized protein</fullName>
    </submittedName>
</protein>
<evidence type="ECO:0000256" key="1">
    <source>
        <dbReference type="SAM" id="Phobius"/>
    </source>
</evidence>
<keyword evidence="1" id="KW-0812">Transmembrane</keyword>
<dbReference type="KEGG" id="dra:DR_1657"/>
<organism evidence="2 3">
    <name type="scientific">Deinococcus radiodurans (strain ATCC 13939 / DSM 20539 / JCM 16871 / CCUG 27074 / LMG 4051 / NBRC 15346 / NCIMB 9279 / VKM B-1422 / R1)</name>
    <dbReference type="NCBI Taxonomy" id="243230"/>
    <lineage>
        <taxon>Bacteria</taxon>
        <taxon>Thermotogati</taxon>
        <taxon>Deinococcota</taxon>
        <taxon>Deinococci</taxon>
        <taxon>Deinococcales</taxon>
        <taxon>Deinococcaceae</taxon>
        <taxon>Deinococcus</taxon>
    </lineage>
</organism>
<feature type="transmembrane region" description="Helical" evidence="1">
    <location>
        <begin position="76"/>
        <end position="100"/>
    </location>
</feature>
<sequence>MSSPPPLSTSPSLLGAVGFLACLMFALLVCSGFAQAQLTPWLGLAGSLLITLDTLRQVDRTKRQHPLWGKDPLYPLLLGLNATLALAYPLALAGLGLLLFGLTELLTRPDPLLLGLSALALAPLGYGLPWAVAAFSRHLDPEPPQPDDFAVAGESERVCGLEVSAEGQLFVVWDKNRDRWRGEPNAYSEADGRVRLPVRGIRLPANRREKSLLWALSRAVVWRTYGTKRRNRIHALPLYRLADGGEDTEPYVLVKTRYGKWQQRSTGERYASLAELLVGWGLAVPYNTQTSADLPEVFHGEAFSPFLSREEDDRVRRRELMRGLLLLVVLGLWLLWRGGFLQL</sequence>
<dbReference type="EnsemblBacteria" id="AAF11218">
    <property type="protein sequence ID" value="AAF11218"/>
    <property type="gene ID" value="DR_1657"/>
</dbReference>
<dbReference type="Proteomes" id="UP000002524">
    <property type="component" value="Chromosome 1"/>
</dbReference>
<dbReference type="PIR" id="D75370">
    <property type="entry name" value="D75370"/>
</dbReference>
<gene>
    <name evidence="2" type="ordered locus">DR_1657</name>
</gene>
<dbReference type="AlphaFoldDB" id="Q9RTU9"/>
<dbReference type="HOGENOM" id="CLU_808268_0_0_0"/>
<feature type="transmembrane region" description="Helical" evidence="1">
    <location>
        <begin position="319"/>
        <end position="336"/>
    </location>
</feature>
<dbReference type="RefSeq" id="WP_010888292.1">
    <property type="nucleotide sequence ID" value="NZ_CP015081.1"/>
</dbReference>
<evidence type="ECO:0000313" key="2">
    <source>
        <dbReference type="EMBL" id="AAF11218.1"/>
    </source>
</evidence>
<keyword evidence="3" id="KW-1185">Reference proteome</keyword>
<reference evidence="2 3" key="1">
    <citation type="journal article" date="1999" name="Science">
        <title>Genome sequence of the radioresistant bacterium Deinococcus radiodurans R1.</title>
        <authorList>
            <person name="White O."/>
            <person name="Eisen J.A."/>
            <person name="Heidelberg J.F."/>
            <person name="Hickey E.K."/>
            <person name="Peterson J.D."/>
            <person name="Dodson R.J."/>
            <person name="Haft D.H."/>
            <person name="Gwinn M.L."/>
            <person name="Nelson W.C."/>
            <person name="Richardson D.L."/>
            <person name="Moffat K.S."/>
            <person name="Qin H."/>
            <person name="Jiang L."/>
            <person name="Pamphile W."/>
            <person name="Crosby M."/>
            <person name="Shen M."/>
            <person name="Vamathevan J.J."/>
            <person name="Lam P."/>
            <person name="McDonald L."/>
            <person name="Utterback T."/>
            <person name="Zalewski C."/>
            <person name="Makarova K.S."/>
            <person name="Aravind L."/>
            <person name="Daly M.J."/>
            <person name="Minton K.W."/>
            <person name="Fleischmann R.D."/>
            <person name="Ketchum K.A."/>
            <person name="Nelson K.E."/>
            <person name="Salzberg S."/>
            <person name="Smith H.O."/>
            <person name="Venter J.C."/>
            <person name="Fraser C.M."/>
        </authorList>
    </citation>
    <scope>NUCLEOTIDE SEQUENCE [LARGE SCALE GENOMIC DNA]</scope>
    <source>
        <strain evidence="3">ATCC 13939 / DSM 20539 / JCM 16871 / LMG 4051 / NBRC 15346 / NCIMB 9279 / R1 / VKM B-1422</strain>
    </source>
</reference>
<dbReference type="GeneID" id="69517892"/>